<dbReference type="Proteomes" id="UP000016986">
    <property type="component" value="Unassembled WGS sequence"/>
</dbReference>
<keyword evidence="4 7" id="KW-0808">Transferase</keyword>
<comment type="function">
    <text evidence="7">Catalyzes the transfer of the enolpyruvyl moiety of phosphoenolpyruvate (PEP) to the 5-hydroxyl of shikimate-3-phosphate (S3P) to produce enolpyruvyl shikimate-3-phosphate and inorganic phosphate.</text>
</comment>
<feature type="binding site" evidence="7">
    <location>
        <position position="163"/>
    </location>
    <ligand>
        <name>3-phosphoshikimate</name>
        <dbReference type="ChEBI" id="CHEBI:145989"/>
    </ligand>
</feature>
<protein>
    <recommendedName>
        <fullName evidence="7">3-phosphoshikimate 1-carboxyvinyltransferase</fullName>
        <ecNumber evidence="7">2.5.1.19</ecNumber>
    </recommendedName>
    <alternativeName>
        <fullName evidence="7">5-enolpyruvylshikimate-3-phosphate synthase</fullName>
        <shortName evidence="7">EPSP synthase</shortName>
        <shortName evidence="7">EPSPS</shortName>
    </alternativeName>
</protein>
<dbReference type="InterPro" id="IPR001986">
    <property type="entry name" value="Enolpyruvate_Tfrase_dom"/>
</dbReference>
<comment type="subcellular location">
    <subcellularLocation>
        <location evidence="7">Cytoplasm</location>
    </subcellularLocation>
</comment>
<dbReference type="Pfam" id="PF00275">
    <property type="entry name" value="EPSP_synthase"/>
    <property type="match status" value="1"/>
</dbReference>
<evidence type="ECO:0000313" key="9">
    <source>
        <dbReference type="EMBL" id="GAD51455.1"/>
    </source>
</evidence>
<feature type="binding site" evidence="7">
    <location>
        <position position="336"/>
    </location>
    <ligand>
        <name>3-phosphoshikimate</name>
        <dbReference type="ChEBI" id="CHEBI:145989"/>
    </ligand>
</feature>
<organism evidence="9 10">
    <name type="scientific">Halarchaeum acidiphilum MH1-52-1</name>
    <dbReference type="NCBI Taxonomy" id="1261545"/>
    <lineage>
        <taxon>Archaea</taxon>
        <taxon>Methanobacteriati</taxon>
        <taxon>Methanobacteriota</taxon>
        <taxon>Stenosarchaea group</taxon>
        <taxon>Halobacteria</taxon>
        <taxon>Halobacteriales</taxon>
        <taxon>Halobacteriaceae</taxon>
    </lineage>
</organism>
<evidence type="ECO:0000256" key="4">
    <source>
        <dbReference type="ARBA" id="ARBA00022679"/>
    </source>
</evidence>
<dbReference type="NCBIfam" id="TIGR01356">
    <property type="entry name" value="aroA"/>
    <property type="match status" value="1"/>
</dbReference>
<dbReference type="PANTHER" id="PTHR21090">
    <property type="entry name" value="AROM/DEHYDROQUINATE SYNTHASE"/>
    <property type="match status" value="1"/>
</dbReference>
<comment type="caution">
    <text evidence="7">Lacks conserved residue(s) required for the propagation of feature annotation.</text>
</comment>
<sequence>MQVTVPQSRVHGDAQVPPSKSYTHRAILAAGYSEGALVRRPLKSADTQETMGVVEAFGGDVAVVENTLEIDGFAGAPEAPPDVIDCGNSGTTMRLATGAAALVDGGTVLTGDVSLRSRPQAPLLDAIEQLGARARSTRGNGQAPLVVEGPVEGGSVTIPGDVSSQFVSALLMAGAVTAEGVDIELSTELKSAPYVDITLELLDDFGVTATETETGYRVAGGQTYEPPEGEYAVPGDFSSASYLLAAGALAGDPEVEVRGVYPSAQGDSAILDVLEAMGADLDWHRDDGRAVVRRSELSGTTVDVGDTPDLLPTIAALGAAADGTTEIVNAEHVRYKETDRVSAMAEELAKMGAAVEEKRDALIVHGGESDLEGAAVEGLGDHRVVMALAVAALVAEGETTITGAEDVDVSFPGFFDTLYELGVSVSRE</sequence>
<feature type="binding site" evidence="7">
    <location>
        <position position="20"/>
    </location>
    <ligand>
        <name>3-phosphoshikimate</name>
        <dbReference type="ChEBI" id="CHEBI:145989"/>
    </ligand>
</feature>
<dbReference type="CDD" id="cd01556">
    <property type="entry name" value="EPSP_synthase"/>
    <property type="match status" value="1"/>
</dbReference>
<feature type="binding site" evidence="7">
    <location>
        <position position="118"/>
    </location>
    <ligand>
        <name>phosphoenolpyruvate</name>
        <dbReference type="ChEBI" id="CHEBI:58702"/>
    </ligand>
</feature>
<feature type="binding site" evidence="7">
    <location>
        <position position="20"/>
    </location>
    <ligand>
        <name>phosphoenolpyruvate</name>
        <dbReference type="ChEBI" id="CHEBI:58702"/>
    </ligand>
</feature>
<gene>
    <name evidence="7" type="primary">aroA</name>
    <name evidence="9" type="ORF">MBEHAL_0215</name>
</gene>
<evidence type="ECO:0000259" key="8">
    <source>
        <dbReference type="Pfam" id="PF00275"/>
    </source>
</evidence>
<dbReference type="InterPro" id="IPR006264">
    <property type="entry name" value="EPSP_synthase"/>
</dbReference>
<keyword evidence="5 7" id="KW-0057">Aromatic amino acid biosynthesis</keyword>
<dbReference type="GO" id="GO:0005737">
    <property type="term" value="C:cytoplasm"/>
    <property type="evidence" value="ECO:0007669"/>
    <property type="project" value="UniProtKB-SubCell"/>
</dbReference>
<keyword evidence="10" id="KW-1185">Reference proteome</keyword>
<dbReference type="GO" id="GO:0009073">
    <property type="term" value="P:aromatic amino acid family biosynthetic process"/>
    <property type="evidence" value="ECO:0007669"/>
    <property type="project" value="UniProtKB-KW"/>
</dbReference>
<proteinExistence type="inferred from homology"/>
<evidence type="ECO:0000256" key="6">
    <source>
        <dbReference type="ARBA" id="ARBA00044633"/>
    </source>
</evidence>
<dbReference type="PIRSF" id="PIRSF000505">
    <property type="entry name" value="EPSPS"/>
    <property type="match status" value="1"/>
</dbReference>
<dbReference type="InterPro" id="IPR023193">
    <property type="entry name" value="EPSP_synthase_CS"/>
</dbReference>
<feature type="active site" description="Proton acceptor" evidence="7">
    <location>
        <position position="309"/>
    </location>
</feature>
<evidence type="ECO:0000256" key="7">
    <source>
        <dbReference type="HAMAP-Rule" id="MF_00210"/>
    </source>
</evidence>
<dbReference type="PANTHER" id="PTHR21090:SF5">
    <property type="entry name" value="PENTAFUNCTIONAL AROM POLYPEPTIDE"/>
    <property type="match status" value="1"/>
</dbReference>
<evidence type="ECO:0000256" key="2">
    <source>
        <dbReference type="ARBA" id="ARBA00009948"/>
    </source>
</evidence>
<evidence type="ECO:0000256" key="1">
    <source>
        <dbReference type="ARBA" id="ARBA00004811"/>
    </source>
</evidence>
<dbReference type="HAMAP" id="MF_00210">
    <property type="entry name" value="EPSP_synth"/>
    <property type="match status" value="1"/>
</dbReference>
<reference evidence="9 10" key="1">
    <citation type="submission" date="2013-09" db="EMBL/GenBank/DDBJ databases">
        <title>Whole genome sequencing of Halarchaeum acidiphilum strain MH1-52-1.</title>
        <authorList>
            <person name="Shimane Y."/>
            <person name="Minegishi H."/>
            <person name="Nishi S."/>
            <person name="Echigo A."/>
            <person name="Shuto A."/>
            <person name="Konishi M."/>
            <person name="Ito T."/>
            <person name="Ohkuma M."/>
            <person name="Ohta Y."/>
            <person name="Nagano Y."/>
            <person name="Tsubouchi T."/>
            <person name="Mori K."/>
            <person name="Usui K."/>
            <person name="Kamekura M."/>
            <person name="Usami R."/>
            <person name="Takaki Y."/>
            <person name="Hatada Y."/>
        </authorList>
    </citation>
    <scope>NUCLEOTIDE SEQUENCE [LARGE SCALE GENOMIC DNA]</scope>
    <source>
        <strain evidence="9 10">JCM 16109</strain>
    </source>
</reference>
<dbReference type="OrthoDB" id="43788at2157"/>
<dbReference type="Gene3D" id="3.65.10.10">
    <property type="entry name" value="Enolpyruvate transferase domain"/>
    <property type="match status" value="2"/>
</dbReference>
<dbReference type="GO" id="GO:0009423">
    <property type="term" value="P:chorismate biosynthetic process"/>
    <property type="evidence" value="ECO:0007669"/>
    <property type="project" value="UniProtKB-UniRule"/>
</dbReference>
<feature type="binding site" evidence="7">
    <location>
        <position position="309"/>
    </location>
    <ligand>
        <name>3-phosphoshikimate</name>
        <dbReference type="ChEBI" id="CHEBI:145989"/>
    </ligand>
</feature>
<evidence type="ECO:0000313" key="10">
    <source>
        <dbReference type="Proteomes" id="UP000016986"/>
    </source>
</evidence>
<dbReference type="UniPathway" id="UPA00053">
    <property type="reaction ID" value="UER00089"/>
</dbReference>
<feature type="domain" description="Enolpyruvate transferase" evidence="8">
    <location>
        <begin position="6"/>
        <end position="418"/>
    </location>
</feature>
<dbReference type="InterPro" id="IPR013792">
    <property type="entry name" value="RNA3'P_cycl/enolpyr_Trfase_a/b"/>
</dbReference>
<dbReference type="PROSITE" id="PS00885">
    <property type="entry name" value="EPSP_SYNTHASE_2"/>
    <property type="match status" value="1"/>
</dbReference>
<dbReference type="GO" id="GO:0003866">
    <property type="term" value="F:3-phosphoshikimate 1-carboxyvinyltransferase activity"/>
    <property type="evidence" value="ECO:0007669"/>
    <property type="project" value="UniProtKB-UniRule"/>
</dbReference>
<dbReference type="RefSeq" id="WP_020221723.1">
    <property type="nucleotide sequence ID" value="NZ_BANO01000093.1"/>
</dbReference>
<comment type="similarity">
    <text evidence="2 7">Belongs to the EPSP synthase family.</text>
</comment>
<comment type="pathway">
    <text evidence="1">Metabolic intermediate biosynthesis; chorismate biosynthesis; chorismate from D-erythrose 4-phosphate and phosphoenolpyruvate: step 6/7.</text>
</comment>
<accession>U2YR54</accession>
<feature type="binding site" evidence="7">
    <location>
        <position position="21"/>
    </location>
    <ligand>
        <name>3-phosphoshikimate</name>
        <dbReference type="ChEBI" id="CHEBI:145989"/>
    </ligand>
</feature>
<dbReference type="EMBL" id="BATA01000003">
    <property type="protein sequence ID" value="GAD51455.1"/>
    <property type="molecule type" value="Genomic_DNA"/>
</dbReference>
<feature type="binding site" evidence="7">
    <location>
        <position position="165"/>
    </location>
    <ligand>
        <name>3-phosphoshikimate</name>
        <dbReference type="ChEBI" id="CHEBI:145989"/>
    </ligand>
</feature>
<dbReference type="InterPro" id="IPR036968">
    <property type="entry name" value="Enolpyruvate_Tfrase_sf"/>
</dbReference>
<dbReference type="EC" id="2.5.1.19" evidence="7"/>
<feature type="binding site" evidence="7">
    <location>
        <position position="383"/>
    </location>
    <ligand>
        <name>phosphoenolpyruvate</name>
        <dbReference type="ChEBI" id="CHEBI:58702"/>
    </ligand>
</feature>
<keyword evidence="3 7" id="KW-0028">Amino-acid biosynthesis</keyword>
<dbReference type="eggNOG" id="arCOG04134">
    <property type="taxonomic scope" value="Archaea"/>
</dbReference>
<dbReference type="SUPFAM" id="SSF55205">
    <property type="entry name" value="EPT/RTPC-like"/>
    <property type="match status" value="1"/>
</dbReference>
<keyword evidence="7" id="KW-0963">Cytoplasm</keyword>
<feature type="binding site" evidence="7">
    <location>
        <position position="191"/>
    </location>
    <ligand>
        <name>3-phosphoshikimate</name>
        <dbReference type="ChEBI" id="CHEBI:145989"/>
    </ligand>
</feature>
<comment type="catalytic activity">
    <reaction evidence="6">
        <text>3-phosphoshikimate + phosphoenolpyruvate = 5-O-(1-carboxyvinyl)-3-phosphoshikimate + phosphate</text>
        <dbReference type="Rhea" id="RHEA:21256"/>
        <dbReference type="ChEBI" id="CHEBI:43474"/>
        <dbReference type="ChEBI" id="CHEBI:57701"/>
        <dbReference type="ChEBI" id="CHEBI:58702"/>
        <dbReference type="ChEBI" id="CHEBI:145989"/>
        <dbReference type="EC" id="2.5.1.19"/>
    </reaction>
    <physiologicalReaction direction="left-to-right" evidence="6">
        <dbReference type="Rhea" id="RHEA:21257"/>
    </physiologicalReaction>
</comment>
<feature type="binding site" evidence="7">
    <location>
        <position position="90"/>
    </location>
    <ligand>
        <name>phosphoenolpyruvate</name>
        <dbReference type="ChEBI" id="CHEBI:58702"/>
    </ligand>
</feature>
<feature type="binding site" evidence="7">
    <location>
        <position position="164"/>
    </location>
    <ligand>
        <name>3-phosphoshikimate</name>
        <dbReference type="ChEBI" id="CHEBI:145989"/>
    </ligand>
</feature>
<feature type="binding site" evidence="7">
    <location>
        <position position="25"/>
    </location>
    <ligand>
        <name>3-phosphoshikimate</name>
        <dbReference type="ChEBI" id="CHEBI:145989"/>
    </ligand>
</feature>
<dbReference type="PROSITE" id="PS00104">
    <property type="entry name" value="EPSP_SYNTHASE_1"/>
    <property type="match status" value="1"/>
</dbReference>
<feature type="binding site" evidence="7">
    <location>
        <position position="165"/>
    </location>
    <ligand>
        <name>phosphoenolpyruvate</name>
        <dbReference type="ChEBI" id="CHEBI:58702"/>
    </ligand>
</feature>
<comment type="subunit">
    <text evidence="7">Monomer.</text>
</comment>
<feature type="binding site" evidence="7">
    <location>
        <position position="340"/>
    </location>
    <ligand>
        <name>phosphoenolpyruvate</name>
        <dbReference type="ChEBI" id="CHEBI:58702"/>
    </ligand>
</feature>
<comment type="caution">
    <text evidence="9">The sequence shown here is derived from an EMBL/GenBank/DDBJ whole genome shotgun (WGS) entry which is preliminary data.</text>
</comment>
<evidence type="ECO:0000256" key="3">
    <source>
        <dbReference type="ARBA" id="ARBA00022605"/>
    </source>
</evidence>
<dbReference type="AlphaFoldDB" id="U2YR54"/>
<dbReference type="GO" id="GO:0008652">
    <property type="term" value="P:amino acid biosynthetic process"/>
    <property type="evidence" value="ECO:0007669"/>
    <property type="project" value="UniProtKB-KW"/>
</dbReference>
<evidence type="ECO:0000256" key="5">
    <source>
        <dbReference type="ARBA" id="ARBA00023141"/>
    </source>
</evidence>
<name>U2YR54_9EURY</name>